<feature type="compositionally biased region" description="Basic and acidic residues" evidence="1">
    <location>
        <begin position="50"/>
        <end position="66"/>
    </location>
</feature>
<feature type="region of interest" description="Disordered" evidence="1">
    <location>
        <begin position="1"/>
        <end position="20"/>
    </location>
</feature>
<keyword evidence="3" id="KW-1185">Reference proteome</keyword>
<gene>
    <name evidence="2" type="ORF">QBC47DRAFT_184147</name>
</gene>
<proteinExistence type="predicted"/>
<accession>A0AAJ0F718</accession>
<feature type="compositionally biased region" description="Polar residues" evidence="1">
    <location>
        <begin position="210"/>
        <end position="222"/>
    </location>
</feature>
<dbReference type="AlphaFoldDB" id="A0AAJ0F718"/>
<dbReference type="Proteomes" id="UP001239445">
    <property type="component" value="Unassembled WGS sequence"/>
</dbReference>
<name>A0AAJ0F718_9PEZI</name>
<feature type="region of interest" description="Disordered" evidence="1">
    <location>
        <begin position="128"/>
        <end position="153"/>
    </location>
</feature>
<comment type="caution">
    <text evidence="2">The sequence shown here is derived from an EMBL/GenBank/DDBJ whole genome shotgun (WGS) entry which is preliminary data.</text>
</comment>
<reference evidence="2" key="1">
    <citation type="submission" date="2023-06" db="EMBL/GenBank/DDBJ databases">
        <title>Genome-scale phylogeny and comparative genomics of the fungal order Sordariales.</title>
        <authorList>
            <consortium name="Lawrence Berkeley National Laboratory"/>
            <person name="Hensen N."/>
            <person name="Bonometti L."/>
            <person name="Westerberg I."/>
            <person name="Brannstrom I.O."/>
            <person name="Guillou S."/>
            <person name="Cros-Aarteil S."/>
            <person name="Calhoun S."/>
            <person name="Haridas S."/>
            <person name="Kuo A."/>
            <person name="Mondo S."/>
            <person name="Pangilinan J."/>
            <person name="Riley R."/>
            <person name="Labutti K."/>
            <person name="Andreopoulos B."/>
            <person name="Lipzen A."/>
            <person name="Chen C."/>
            <person name="Yanf M."/>
            <person name="Daum C."/>
            <person name="Ng V."/>
            <person name="Clum A."/>
            <person name="Steindorff A."/>
            <person name="Ohm R."/>
            <person name="Martin F."/>
            <person name="Silar P."/>
            <person name="Natvig D."/>
            <person name="Lalanne C."/>
            <person name="Gautier V."/>
            <person name="Ament-Velasquez S.L."/>
            <person name="Kruys A."/>
            <person name="Hutchinson M.I."/>
            <person name="Powell A.J."/>
            <person name="Barry K."/>
            <person name="Miller A.N."/>
            <person name="Grigoriev I.V."/>
            <person name="Debuchy R."/>
            <person name="Gladieux P."/>
            <person name="Thoren M.H."/>
            <person name="Johannesson H."/>
        </authorList>
    </citation>
    <scope>NUCLEOTIDE SEQUENCE</scope>
    <source>
        <strain evidence="2">PSN4</strain>
    </source>
</reference>
<sequence length="254" mass="27739">MGVFSTVSRRADPAKSTAAGSSCFPAVKRKQFISDRCQFITLLGSPETRRWPPPETLKSHVPADRTLHHRRITSGSRGSLDEHHTGQSSTIEVTPRRDDADLFSLFSTRCPVKSSVCQRMEDAICKTNHKPRTTHSSWTPPSSAQAQRGSECTASAPNPTRLCNLLIVTGCEGSTCRANRGVTDQPRDGPANPRFWALAAAFSDVGSNADEGSTLSSLTVSKSRPREPAVRPLKFPALCPHLDLRHCASRFCAW</sequence>
<dbReference type="EMBL" id="MU839832">
    <property type="protein sequence ID" value="KAK1756282.1"/>
    <property type="molecule type" value="Genomic_DNA"/>
</dbReference>
<evidence type="ECO:0000313" key="2">
    <source>
        <dbReference type="EMBL" id="KAK1756282.1"/>
    </source>
</evidence>
<feature type="compositionally biased region" description="Polar residues" evidence="1">
    <location>
        <begin position="134"/>
        <end position="153"/>
    </location>
</feature>
<feature type="region of interest" description="Disordered" evidence="1">
    <location>
        <begin position="50"/>
        <end position="94"/>
    </location>
</feature>
<organism evidence="2 3">
    <name type="scientific">Echria macrotheca</name>
    <dbReference type="NCBI Taxonomy" id="438768"/>
    <lineage>
        <taxon>Eukaryota</taxon>
        <taxon>Fungi</taxon>
        <taxon>Dikarya</taxon>
        <taxon>Ascomycota</taxon>
        <taxon>Pezizomycotina</taxon>
        <taxon>Sordariomycetes</taxon>
        <taxon>Sordariomycetidae</taxon>
        <taxon>Sordariales</taxon>
        <taxon>Schizotheciaceae</taxon>
        <taxon>Echria</taxon>
    </lineage>
</organism>
<evidence type="ECO:0000256" key="1">
    <source>
        <dbReference type="SAM" id="MobiDB-lite"/>
    </source>
</evidence>
<feature type="region of interest" description="Disordered" evidence="1">
    <location>
        <begin position="207"/>
        <end position="227"/>
    </location>
</feature>
<protein>
    <submittedName>
        <fullName evidence="2">Uncharacterized protein</fullName>
    </submittedName>
</protein>
<evidence type="ECO:0000313" key="3">
    <source>
        <dbReference type="Proteomes" id="UP001239445"/>
    </source>
</evidence>